<dbReference type="InterPro" id="IPR013586">
    <property type="entry name" value="PSMD3_C"/>
</dbReference>
<dbReference type="GO" id="GO:0008541">
    <property type="term" value="C:proteasome regulatory particle, lid subcomplex"/>
    <property type="evidence" value="ECO:0007669"/>
    <property type="project" value="TreeGrafter"/>
</dbReference>
<feature type="region of interest" description="Disordered" evidence="3">
    <location>
        <begin position="1"/>
        <end position="46"/>
    </location>
</feature>
<dbReference type="Gene3D" id="1.25.40.570">
    <property type="match status" value="1"/>
</dbReference>
<dbReference type="InterPro" id="IPR057985">
    <property type="entry name" value="TPR_PSMD3_N"/>
</dbReference>
<dbReference type="SUPFAM" id="SSF48452">
    <property type="entry name" value="TPR-like"/>
    <property type="match status" value="1"/>
</dbReference>
<evidence type="ECO:0000256" key="2">
    <source>
        <dbReference type="ARBA" id="ARBA00022942"/>
    </source>
</evidence>
<dbReference type="Pfam" id="PF25573">
    <property type="entry name" value="TPR_PSMD3_N"/>
    <property type="match status" value="1"/>
</dbReference>
<organism evidence="5">
    <name type="scientific">Vannella robusta</name>
    <dbReference type="NCBI Taxonomy" id="1487602"/>
    <lineage>
        <taxon>Eukaryota</taxon>
        <taxon>Amoebozoa</taxon>
        <taxon>Discosea</taxon>
        <taxon>Flabellinia</taxon>
        <taxon>Vannellidae</taxon>
        <taxon>Vannella</taxon>
    </lineage>
</organism>
<dbReference type="PANTHER" id="PTHR10758:SF2">
    <property type="entry name" value="26S PROTEASOME NON-ATPASE REGULATORY SUBUNIT 3"/>
    <property type="match status" value="1"/>
</dbReference>
<dbReference type="SUPFAM" id="SSF46785">
    <property type="entry name" value="Winged helix' DNA-binding domain"/>
    <property type="match status" value="1"/>
</dbReference>
<dbReference type="InterPro" id="IPR000717">
    <property type="entry name" value="PCI_dom"/>
</dbReference>
<dbReference type="EMBL" id="HBKP01007471">
    <property type="protein sequence ID" value="CAE2211421.1"/>
    <property type="molecule type" value="Transcribed_RNA"/>
</dbReference>
<dbReference type="PANTHER" id="PTHR10758">
    <property type="entry name" value="26S PROTEASOME NON-ATPASE REGULATORY SUBUNIT 3/COP9 SIGNALOSOME COMPLEX SUBUNIT 3"/>
    <property type="match status" value="1"/>
</dbReference>
<dbReference type="AlphaFoldDB" id="A0A7S4HWW4"/>
<proteinExistence type="inferred from homology"/>
<dbReference type="Pfam" id="PF08375">
    <property type="entry name" value="Rpn3_C"/>
    <property type="match status" value="1"/>
</dbReference>
<dbReference type="GO" id="GO:0030234">
    <property type="term" value="F:enzyme regulator activity"/>
    <property type="evidence" value="ECO:0007669"/>
    <property type="project" value="InterPro"/>
</dbReference>
<feature type="region of interest" description="Disordered" evidence="3">
    <location>
        <begin position="491"/>
        <end position="524"/>
    </location>
</feature>
<gene>
    <name evidence="5" type="ORF">VSP0166_LOCUS5373</name>
</gene>
<evidence type="ECO:0000259" key="4">
    <source>
        <dbReference type="PROSITE" id="PS50250"/>
    </source>
</evidence>
<comment type="similarity">
    <text evidence="1">Belongs to the proteasome subunit S3 family.</text>
</comment>
<reference evidence="5" key="1">
    <citation type="submission" date="2021-01" db="EMBL/GenBank/DDBJ databases">
        <authorList>
            <person name="Corre E."/>
            <person name="Pelletier E."/>
            <person name="Niang G."/>
            <person name="Scheremetjew M."/>
            <person name="Finn R."/>
            <person name="Kale V."/>
            <person name="Holt S."/>
            <person name="Cochrane G."/>
            <person name="Meng A."/>
            <person name="Brown T."/>
            <person name="Cohen L."/>
        </authorList>
    </citation>
    <scope>NUCLEOTIDE SEQUENCE</scope>
    <source>
        <strain evidence="5">DIVA3 518/3/11/1/6</strain>
    </source>
</reference>
<dbReference type="GO" id="GO:0042176">
    <property type="term" value="P:regulation of protein catabolic process"/>
    <property type="evidence" value="ECO:0007669"/>
    <property type="project" value="InterPro"/>
</dbReference>
<feature type="compositionally biased region" description="Basic and acidic residues" evidence="3">
    <location>
        <begin position="15"/>
        <end position="25"/>
    </location>
</feature>
<protein>
    <recommendedName>
        <fullName evidence="4">PCI domain-containing protein</fullName>
    </recommendedName>
</protein>
<dbReference type="InterPro" id="IPR011990">
    <property type="entry name" value="TPR-like_helical_dom_sf"/>
</dbReference>
<sequence>MSDKKDVEMGESLAEETKRTTEDLLRMSMDSVFEEEKEEKPSPSEERNLLIAQLKGNIALCEKTANTKEVRFVLRALRRTSSIRKRITKEILEEFVNAYFPDNKEQKQNLLNFLAEVENLDDLEMLDVRKGDEDSSKESLLSEKPNEIIPEVEYYLSLLVLVFLIDQRKFDLAVDCANSLTETLKQETFNRRTLDPLRAKVYFYYSRSYELCNKLSDIRSELLATYRTASLRHDPVTQATVLNLLLRNYLEYNLYDQADKLVSNITETREIGASNNQHARYLYYTGRIKAIQLEYTDAGKHLSEALRKAPQSSALGFRKTIQKLLCIVQLLTGEIPEISVFRQKGLAAALEPYFKLTRAVRVGDLVAFQDAVKTYREVFIADKNLTLIHRLRRNVIKTGLRKINVAYSRIALKDICEKLHLESVQDTEFIVAKAIKDRVIDATIDHENGYLKSRETTDIYSSQEPLEAFHKRINFCLDIHNDAVMAMRFPAKARQETDEERKDRLRIEQEIEEFEEDDEDEMDF</sequence>
<dbReference type="InterPro" id="IPR036390">
    <property type="entry name" value="WH_DNA-bd_sf"/>
</dbReference>
<evidence type="ECO:0000256" key="3">
    <source>
        <dbReference type="SAM" id="MobiDB-lite"/>
    </source>
</evidence>
<feature type="domain" description="PCI" evidence="4">
    <location>
        <begin position="279"/>
        <end position="458"/>
    </location>
</feature>
<dbReference type="SMART" id="SM00088">
    <property type="entry name" value="PINT"/>
    <property type="match status" value="1"/>
</dbReference>
<evidence type="ECO:0000256" key="1">
    <source>
        <dbReference type="ARBA" id="ARBA00007912"/>
    </source>
</evidence>
<name>A0A7S4HWW4_9EUKA</name>
<dbReference type="Pfam" id="PF01399">
    <property type="entry name" value="PCI"/>
    <property type="match status" value="1"/>
</dbReference>
<keyword evidence="2" id="KW-0647">Proteasome</keyword>
<evidence type="ECO:0000313" key="5">
    <source>
        <dbReference type="EMBL" id="CAE2211421.1"/>
    </source>
</evidence>
<accession>A0A7S4HWW4</accession>
<feature type="compositionally biased region" description="Acidic residues" evidence="3">
    <location>
        <begin position="510"/>
        <end position="524"/>
    </location>
</feature>
<dbReference type="InterPro" id="IPR050756">
    <property type="entry name" value="CSN3"/>
</dbReference>
<feature type="compositionally biased region" description="Basic and acidic residues" evidence="3">
    <location>
        <begin position="493"/>
        <end position="509"/>
    </location>
</feature>
<dbReference type="PROSITE" id="PS50250">
    <property type="entry name" value="PCI"/>
    <property type="match status" value="1"/>
</dbReference>
<dbReference type="SMART" id="SM00753">
    <property type="entry name" value="PAM"/>
    <property type="match status" value="1"/>
</dbReference>
<dbReference type="GO" id="GO:0006511">
    <property type="term" value="P:ubiquitin-dependent protein catabolic process"/>
    <property type="evidence" value="ECO:0007669"/>
    <property type="project" value="TreeGrafter"/>
</dbReference>